<gene>
    <name evidence="1" type="ORF">SAMEA4412665_00059</name>
</gene>
<protein>
    <submittedName>
        <fullName evidence="1">Predicted transcriptional regulators containing the CopG/Arc/MetJ DNA-binding domain</fullName>
    </submittedName>
</protein>
<dbReference type="EMBL" id="LT906441">
    <property type="protein sequence ID" value="SNV27719.1"/>
    <property type="molecule type" value="Genomic_DNA"/>
</dbReference>
<dbReference type="Proteomes" id="UP000215332">
    <property type="component" value="Chromosome 1"/>
</dbReference>
<reference evidence="1 2" key="1">
    <citation type="submission" date="2017-06" db="EMBL/GenBank/DDBJ databases">
        <authorList>
            <consortium name="Pathogen Informatics"/>
        </authorList>
    </citation>
    <scope>NUCLEOTIDE SEQUENCE [LARGE SCALE GENOMIC DNA]</scope>
    <source>
        <strain evidence="1 2">NCTC11865</strain>
    </source>
</reference>
<organism evidence="1 2">
    <name type="scientific">Cutibacterium granulosum</name>
    <dbReference type="NCBI Taxonomy" id="33011"/>
    <lineage>
        <taxon>Bacteria</taxon>
        <taxon>Bacillati</taxon>
        <taxon>Actinomycetota</taxon>
        <taxon>Actinomycetes</taxon>
        <taxon>Propionibacteriales</taxon>
        <taxon>Propionibacteriaceae</taxon>
        <taxon>Cutibacterium</taxon>
    </lineage>
</organism>
<evidence type="ECO:0000313" key="2">
    <source>
        <dbReference type="Proteomes" id="UP000215332"/>
    </source>
</evidence>
<accession>A0A239W0N0</accession>
<dbReference type="InterPro" id="IPR013321">
    <property type="entry name" value="Arc_rbn_hlx_hlx"/>
</dbReference>
<proteinExistence type="predicted"/>
<dbReference type="SUPFAM" id="SSF47598">
    <property type="entry name" value="Ribbon-helix-helix"/>
    <property type="match status" value="1"/>
</dbReference>
<name>A0A239W0N0_9ACTN</name>
<dbReference type="AlphaFoldDB" id="A0A239W0N0"/>
<dbReference type="CDD" id="cd22231">
    <property type="entry name" value="RHH_NikR_HicB-like"/>
    <property type="match status" value="1"/>
</dbReference>
<evidence type="ECO:0000313" key="1">
    <source>
        <dbReference type="EMBL" id="SNV27719.1"/>
    </source>
</evidence>
<keyword evidence="1" id="KW-0238">DNA-binding</keyword>
<sequence>MMRRMTTQISVRLPDEMVSFLDRCVSEGRVASRAEIIAGAVEREMRREAAMRDAAILAEVGSADDLDDLVAWSVEHPEMGS</sequence>
<dbReference type="InterPro" id="IPR010985">
    <property type="entry name" value="Ribbon_hlx_hlx"/>
</dbReference>
<dbReference type="Gene3D" id="1.10.1220.10">
    <property type="entry name" value="Met repressor-like"/>
    <property type="match status" value="1"/>
</dbReference>
<dbReference type="GO" id="GO:0003677">
    <property type="term" value="F:DNA binding"/>
    <property type="evidence" value="ECO:0007669"/>
    <property type="project" value="UniProtKB-KW"/>
</dbReference>
<dbReference type="eggNOG" id="ENOG50339Z8">
    <property type="taxonomic scope" value="Bacteria"/>
</dbReference>
<dbReference type="GO" id="GO:0006355">
    <property type="term" value="P:regulation of DNA-templated transcription"/>
    <property type="evidence" value="ECO:0007669"/>
    <property type="project" value="InterPro"/>
</dbReference>
<dbReference type="KEGG" id="cgrn:4412665_00059"/>